<protein>
    <submittedName>
        <fullName evidence="2">Uncharacterized protein</fullName>
    </submittedName>
</protein>
<organism evidence="2 3">
    <name type="scientific">Haematococcus lacustris</name>
    <name type="common">Green alga</name>
    <name type="synonym">Haematococcus pluvialis</name>
    <dbReference type="NCBI Taxonomy" id="44745"/>
    <lineage>
        <taxon>Eukaryota</taxon>
        <taxon>Viridiplantae</taxon>
        <taxon>Chlorophyta</taxon>
        <taxon>core chlorophytes</taxon>
        <taxon>Chlorophyceae</taxon>
        <taxon>CS clade</taxon>
        <taxon>Chlamydomonadales</taxon>
        <taxon>Haematococcaceae</taxon>
        <taxon>Haematococcus</taxon>
    </lineage>
</organism>
<accession>A0A699ZWG7</accession>
<sequence>MSTERPVGTASQASAAFSLQANVLHRGLGAGTHENEGALYLLKLSNGSLRPRRRQRQCGSSSCDDDSDAAALDTHAELSQDGACKKQSDARNLSMHKRAKGSLTAQGCAIGGSLANSISARLALASRHSPLGSALTKAGREA</sequence>
<dbReference type="Proteomes" id="UP000485058">
    <property type="component" value="Unassembled WGS sequence"/>
</dbReference>
<evidence type="ECO:0000256" key="1">
    <source>
        <dbReference type="SAM" id="MobiDB-lite"/>
    </source>
</evidence>
<feature type="non-terminal residue" evidence="2">
    <location>
        <position position="142"/>
    </location>
</feature>
<evidence type="ECO:0000313" key="2">
    <source>
        <dbReference type="EMBL" id="GFH27257.1"/>
    </source>
</evidence>
<proteinExistence type="predicted"/>
<comment type="caution">
    <text evidence="2">The sequence shown here is derived from an EMBL/GenBank/DDBJ whole genome shotgun (WGS) entry which is preliminary data.</text>
</comment>
<reference evidence="2 3" key="1">
    <citation type="submission" date="2020-02" db="EMBL/GenBank/DDBJ databases">
        <title>Draft genome sequence of Haematococcus lacustris strain NIES-144.</title>
        <authorList>
            <person name="Morimoto D."/>
            <person name="Nakagawa S."/>
            <person name="Yoshida T."/>
            <person name="Sawayama S."/>
        </authorList>
    </citation>
    <scope>NUCLEOTIDE SEQUENCE [LARGE SCALE GENOMIC DNA]</scope>
    <source>
        <strain evidence="2 3">NIES-144</strain>
    </source>
</reference>
<name>A0A699ZWG7_HAELA</name>
<evidence type="ECO:0000313" key="3">
    <source>
        <dbReference type="Proteomes" id="UP000485058"/>
    </source>
</evidence>
<feature type="region of interest" description="Disordered" evidence="1">
    <location>
        <begin position="51"/>
        <end position="70"/>
    </location>
</feature>
<dbReference type="EMBL" id="BLLF01003409">
    <property type="protein sequence ID" value="GFH27257.1"/>
    <property type="molecule type" value="Genomic_DNA"/>
</dbReference>
<dbReference type="AlphaFoldDB" id="A0A699ZWG7"/>
<gene>
    <name evidence="2" type="ORF">HaLaN_25552</name>
</gene>
<keyword evidence="3" id="KW-1185">Reference proteome</keyword>
<feature type="non-terminal residue" evidence="2">
    <location>
        <position position="1"/>
    </location>
</feature>